<dbReference type="EMBL" id="CAJVPW010017676">
    <property type="protein sequence ID" value="CAG8677838.1"/>
    <property type="molecule type" value="Genomic_DNA"/>
</dbReference>
<comment type="caution">
    <text evidence="1">The sequence shown here is derived from an EMBL/GenBank/DDBJ whole genome shotgun (WGS) entry which is preliminary data.</text>
</comment>
<gene>
    <name evidence="1" type="ORF">SPELUC_LOCUS9995</name>
</gene>
<protein>
    <submittedName>
        <fullName evidence="1">1523_t:CDS:1</fullName>
    </submittedName>
</protein>
<feature type="non-terminal residue" evidence="1">
    <location>
        <position position="1"/>
    </location>
</feature>
<reference evidence="1" key="1">
    <citation type="submission" date="2021-06" db="EMBL/GenBank/DDBJ databases">
        <authorList>
            <person name="Kallberg Y."/>
            <person name="Tangrot J."/>
            <person name="Rosling A."/>
        </authorList>
    </citation>
    <scope>NUCLEOTIDE SEQUENCE</scope>
    <source>
        <strain evidence="1">28 12/20/2015</strain>
    </source>
</reference>
<name>A0ACA9NYG9_9GLOM</name>
<organism evidence="1 2">
    <name type="scientific">Cetraspora pellucida</name>
    <dbReference type="NCBI Taxonomy" id="1433469"/>
    <lineage>
        <taxon>Eukaryota</taxon>
        <taxon>Fungi</taxon>
        <taxon>Fungi incertae sedis</taxon>
        <taxon>Mucoromycota</taxon>
        <taxon>Glomeromycotina</taxon>
        <taxon>Glomeromycetes</taxon>
        <taxon>Diversisporales</taxon>
        <taxon>Gigasporaceae</taxon>
        <taxon>Cetraspora</taxon>
    </lineage>
</organism>
<evidence type="ECO:0000313" key="2">
    <source>
        <dbReference type="Proteomes" id="UP000789366"/>
    </source>
</evidence>
<accession>A0ACA9NYG9</accession>
<dbReference type="Proteomes" id="UP000789366">
    <property type="component" value="Unassembled WGS sequence"/>
</dbReference>
<evidence type="ECO:0000313" key="1">
    <source>
        <dbReference type="EMBL" id="CAG8677838.1"/>
    </source>
</evidence>
<sequence>NPNVSKQNIAEQFDIQLVQLHKWVKNKEQLISSSPHIRRLNIRRHVKYPILETDLRKCYNKWMMNEILNLTSSGYIQHPSYSQVANWVKAAWDQVNFALIVWAFKCCGVTVARDGLEEDKIFNYDLIQDVDNDEDYNESFDINLDINTDQENQDQ</sequence>
<proteinExistence type="predicted"/>
<keyword evidence="2" id="KW-1185">Reference proteome</keyword>